<dbReference type="EMBL" id="QRKC01000011">
    <property type="protein sequence ID" value="RHH74671.1"/>
    <property type="molecule type" value="Genomic_DNA"/>
</dbReference>
<comment type="caution">
    <text evidence="1">The sequence shown here is derived from an EMBL/GenBank/DDBJ whole genome shotgun (WGS) entry which is preliminary data.</text>
</comment>
<dbReference type="Proteomes" id="UP000283732">
    <property type="component" value="Unassembled WGS sequence"/>
</dbReference>
<evidence type="ECO:0000313" key="4">
    <source>
        <dbReference type="Proteomes" id="UP000285173"/>
    </source>
</evidence>
<proteinExistence type="predicted"/>
<dbReference type="AlphaFoldDB" id="A0A3R6C1W6"/>
<dbReference type="EMBL" id="QSEF01000004">
    <property type="protein sequence ID" value="RGZ50303.1"/>
    <property type="molecule type" value="Genomic_DNA"/>
</dbReference>
<name>A0A3R6C1W6_9BACT</name>
<organism evidence="1 4">
    <name type="scientific">Parabacteroides merdae</name>
    <dbReference type="NCBI Taxonomy" id="46503"/>
    <lineage>
        <taxon>Bacteria</taxon>
        <taxon>Pseudomonadati</taxon>
        <taxon>Bacteroidota</taxon>
        <taxon>Bacteroidia</taxon>
        <taxon>Bacteroidales</taxon>
        <taxon>Tannerellaceae</taxon>
        <taxon>Parabacteroides</taxon>
    </lineage>
</organism>
<gene>
    <name evidence="2" type="ORF">DW191_17300</name>
    <name evidence="1" type="ORF">DW986_03290</name>
</gene>
<accession>A0A3R6C1W6</accession>
<reference evidence="3 4" key="1">
    <citation type="submission" date="2018-08" db="EMBL/GenBank/DDBJ databases">
        <title>A genome reference for cultivated species of the human gut microbiota.</title>
        <authorList>
            <person name="Zou Y."/>
            <person name="Xue W."/>
            <person name="Luo G."/>
        </authorList>
    </citation>
    <scope>NUCLEOTIDE SEQUENCE [LARGE SCALE GENOMIC DNA]</scope>
    <source>
        <strain evidence="2 3">AM16-50</strain>
        <strain evidence="1 4">AM50-15</strain>
    </source>
</reference>
<dbReference type="RefSeq" id="WP_122202676.1">
    <property type="nucleotide sequence ID" value="NZ_QRKC01000011.1"/>
</dbReference>
<dbReference type="Proteomes" id="UP000285173">
    <property type="component" value="Unassembled WGS sequence"/>
</dbReference>
<protein>
    <submittedName>
        <fullName evidence="1">Uncharacterized protein</fullName>
    </submittedName>
</protein>
<sequence>MKQKIELKDGDSRKAICKALDISTAFLSLALSFKRNSAKALQAREMALKNGGILYVSQSPKSVVKVLDRKGEVVKIVKEEETNV</sequence>
<evidence type="ECO:0000313" key="1">
    <source>
        <dbReference type="EMBL" id="RGZ50303.1"/>
    </source>
</evidence>
<evidence type="ECO:0000313" key="3">
    <source>
        <dbReference type="Proteomes" id="UP000283732"/>
    </source>
</evidence>
<evidence type="ECO:0000313" key="2">
    <source>
        <dbReference type="EMBL" id="RHH74671.1"/>
    </source>
</evidence>